<dbReference type="GO" id="GO:0007165">
    <property type="term" value="P:signal transduction"/>
    <property type="evidence" value="ECO:0007669"/>
    <property type="project" value="UniProtKB-KW"/>
</dbReference>
<dbReference type="InterPro" id="IPR004090">
    <property type="entry name" value="Chemotax_Me-accpt_rcpt"/>
</dbReference>
<evidence type="ECO:0000256" key="4">
    <source>
        <dbReference type="ARBA" id="ARBA00022500"/>
    </source>
</evidence>
<evidence type="ECO:0000259" key="14">
    <source>
        <dbReference type="PROSITE" id="PS50111"/>
    </source>
</evidence>
<dbReference type="Pfam" id="PF00015">
    <property type="entry name" value="MCPsignal"/>
    <property type="match status" value="1"/>
</dbReference>
<keyword evidence="16" id="KW-1185">Reference proteome</keyword>
<evidence type="ECO:0000256" key="11">
    <source>
        <dbReference type="SAM" id="Coils"/>
    </source>
</evidence>
<dbReference type="STRING" id="64971.SAMN05421831_109121"/>
<dbReference type="RefSeq" id="WP_093310828.1">
    <property type="nucleotide sequence ID" value="NZ_FNYH01000009.1"/>
</dbReference>
<evidence type="ECO:0000256" key="5">
    <source>
        <dbReference type="ARBA" id="ARBA00022692"/>
    </source>
</evidence>
<feature type="transmembrane region" description="Helical" evidence="13">
    <location>
        <begin position="44"/>
        <end position="62"/>
    </location>
</feature>
<feature type="transmembrane region" description="Helical" evidence="13">
    <location>
        <begin position="18"/>
        <end position="38"/>
    </location>
</feature>
<keyword evidence="8 10" id="KW-0807">Transducer</keyword>
<evidence type="ECO:0000313" key="15">
    <source>
        <dbReference type="EMBL" id="SEI76369.1"/>
    </source>
</evidence>
<evidence type="ECO:0000256" key="9">
    <source>
        <dbReference type="ARBA" id="ARBA00029447"/>
    </source>
</evidence>
<dbReference type="InterPro" id="IPR004089">
    <property type="entry name" value="MCPsignal_dom"/>
</dbReference>
<keyword evidence="3" id="KW-0488">Methylation</keyword>
<dbReference type="AlphaFoldDB" id="A0A1H6T8I6"/>
<comment type="similarity">
    <text evidence="9">Belongs to the methyl-accepting chemotaxis (MCP) protein family.</text>
</comment>
<keyword evidence="7 13" id="KW-0472">Membrane</keyword>
<dbReference type="PANTHER" id="PTHR32089:SF39">
    <property type="entry name" value="METHYL-ACCEPTING CHEMOTAXIS PROTEIN HLYB"/>
    <property type="match status" value="1"/>
</dbReference>
<organism evidence="15 16">
    <name type="scientific">Allopseudospirillum japonicum</name>
    <dbReference type="NCBI Taxonomy" id="64971"/>
    <lineage>
        <taxon>Bacteria</taxon>
        <taxon>Pseudomonadati</taxon>
        <taxon>Pseudomonadota</taxon>
        <taxon>Gammaproteobacteria</taxon>
        <taxon>Oceanospirillales</taxon>
        <taxon>Oceanospirillaceae</taxon>
        <taxon>Allopseudospirillum</taxon>
    </lineage>
</organism>
<reference evidence="16" key="1">
    <citation type="submission" date="2016-10" db="EMBL/GenBank/DDBJ databases">
        <authorList>
            <person name="Varghese N."/>
            <person name="Submissions S."/>
        </authorList>
    </citation>
    <scope>NUCLEOTIDE SEQUENCE [LARGE SCALE GENOMIC DNA]</scope>
    <source>
        <strain evidence="16">DSM 7165</strain>
    </source>
</reference>
<dbReference type="GO" id="GO:0004888">
    <property type="term" value="F:transmembrane signaling receptor activity"/>
    <property type="evidence" value="ECO:0007669"/>
    <property type="project" value="InterPro"/>
</dbReference>
<evidence type="ECO:0000256" key="1">
    <source>
        <dbReference type="ARBA" id="ARBA00004651"/>
    </source>
</evidence>
<dbReference type="GO" id="GO:0005886">
    <property type="term" value="C:plasma membrane"/>
    <property type="evidence" value="ECO:0007669"/>
    <property type="project" value="UniProtKB-SubCell"/>
</dbReference>
<keyword evidence="11" id="KW-0175">Coiled coil</keyword>
<dbReference type="OrthoDB" id="3288815at2"/>
<evidence type="ECO:0000256" key="3">
    <source>
        <dbReference type="ARBA" id="ARBA00022481"/>
    </source>
</evidence>
<evidence type="ECO:0000313" key="16">
    <source>
        <dbReference type="Proteomes" id="UP000242999"/>
    </source>
</evidence>
<dbReference type="SUPFAM" id="SSF58104">
    <property type="entry name" value="Methyl-accepting chemotaxis protein (MCP) signaling domain"/>
    <property type="match status" value="1"/>
</dbReference>
<dbReference type="GO" id="GO:0006935">
    <property type="term" value="P:chemotaxis"/>
    <property type="evidence" value="ECO:0007669"/>
    <property type="project" value="UniProtKB-KW"/>
</dbReference>
<evidence type="ECO:0000256" key="2">
    <source>
        <dbReference type="ARBA" id="ARBA00022475"/>
    </source>
</evidence>
<evidence type="ECO:0000256" key="7">
    <source>
        <dbReference type="ARBA" id="ARBA00023136"/>
    </source>
</evidence>
<evidence type="ECO:0000256" key="10">
    <source>
        <dbReference type="PROSITE-ProRule" id="PRU00284"/>
    </source>
</evidence>
<dbReference type="Proteomes" id="UP000242999">
    <property type="component" value="Unassembled WGS sequence"/>
</dbReference>
<dbReference type="Gene3D" id="1.10.287.950">
    <property type="entry name" value="Methyl-accepting chemotaxis protein"/>
    <property type="match status" value="1"/>
</dbReference>
<comment type="subcellular location">
    <subcellularLocation>
        <location evidence="1">Cell membrane</location>
        <topology evidence="1">Multi-pass membrane protein</topology>
    </subcellularLocation>
</comment>
<accession>A0A1H6T8I6</accession>
<feature type="compositionally biased region" description="Polar residues" evidence="12">
    <location>
        <begin position="383"/>
        <end position="408"/>
    </location>
</feature>
<evidence type="ECO:0000256" key="13">
    <source>
        <dbReference type="SAM" id="Phobius"/>
    </source>
</evidence>
<name>A0A1H6T8I6_9GAMM</name>
<feature type="domain" description="Methyl-accepting transducer" evidence="14">
    <location>
        <begin position="160"/>
        <end position="356"/>
    </location>
</feature>
<evidence type="ECO:0000256" key="8">
    <source>
        <dbReference type="ARBA" id="ARBA00023224"/>
    </source>
</evidence>
<keyword evidence="2" id="KW-1003">Cell membrane</keyword>
<sequence length="417" mass="45934">MSYPHAATQDQPNKAAPWVLWSPLGFGVVLALAALVSLPTSVPVLLASALMLLVSVVITLAIKRAWQQECLQMRAHVQQAQAQAQSGKSDWQLSQVEDLCQGIAPILVRQIQSSRQLTEDSVLTLSQRFAALVDELDQILNGQGGRQHQDNMQGVSQMFEHSGQRLTNVIQALDHVLKDKDAMLQEVRRLAAYTDELESMAEEVRQVADKINLLALNAAIEAARAGEYGRGFAVVADEVRSLAASSADTGGRISAKVSEITQAMTRTSTNAERSSKQDAQMLTEAETSIQEVLGSLRAAVTDVEQDAGNLRATSEDVRTVIADVLLNLQFQDRVNQILQHVETHVQELPHYVRSLETETDTLDKILQTMDKAYTTLEERTNHQQHLNTRQSESTRGSPTQARSSTQSAQDEDNLTFF</sequence>
<feature type="coiled-coil region" evidence="11">
    <location>
        <begin position="183"/>
        <end position="210"/>
    </location>
</feature>
<feature type="region of interest" description="Disordered" evidence="12">
    <location>
        <begin position="380"/>
        <end position="417"/>
    </location>
</feature>
<dbReference type="PROSITE" id="PS50111">
    <property type="entry name" value="CHEMOTAXIS_TRANSDUC_2"/>
    <property type="match status" value="1"/>
</dbReference>
<keyword evidence="5 13" id="KW-0812">Transmembrane</keyword>
<keyword evidence="6 13" id="KW-1133">Transmembrane helix</keyword>
<dbReference type="EMBL" id="FNYH01000009">
    <property type="protein sequence ID" value="SEI76369.1"/>
    <property type="molecule type" value="Genomic_DNA"/>
</dbReference>
<dbReference type="PANTHER" id="PTHR32089">
    <property type="entry name" value="METHYL-ACCEPTING CHEMOTAXIS PROTEIN MCPB"/>
    <property type="match status" value="1"/>
</dbReference>
<keyword evidence="4" id="KW-0145">Chemotaxis</keyword>
<dbReference type="PRINTS" id="PR00260">
    <property type="entry name" value="CHEMTRNSDUCR"/>
</dbReference>
<evidence type="ECO:0000256" key="6">
    <source>
        <dbReference type="ARBA" id="ARBA00022989"/>
    </source>
</evidence>
<dbReference type="SMART" id="SM00283">
    <property type="entry name" value="MA"/>
    <property type="match status" value="1"/>
</dbReference>
<gene>
    <name evidence="15" type="ORF">SAMN05421831_109121</name>
</gene>
<evidence type="ECO:0000256" key="12">
    <source>
        <dbReference type="SAM" id="MobiDB-lite"/>
    </source>
</evidence>
<protein>
    <submittedName>
        <fullName evidence="15">Methyl-accepting chemotaxis protein</fullName>
    </submittedName>
</protein>
<proteinExistence type="inferred from homology"/>